<dbReference type="Proteomes" id="UP000076096">
    <property type="component" value="Chromosome"/>
</dbReference>
<feature type="domain" description="DUF7426" evidence="2">
    <location>
        <begin position="6"/>
        <end position="143"/>
    </location>
</feature>
<feature type="compositionally biased region" description="Basic residues" evidence="1">
    <location>
        <begin position="160"/>
        <end position="174"/>
    </location>
</feature>
<dbReference type="EMBL" id="CP015098">
    <property type="protein sequence ID" value="AMW11608.1"/>
    <property type="molecule type" value="Genomic_DNA"/>
</dbReference>
<feature type="compositionally biased region" description="Low complexity" evidence="1">
    <location>
        <begin position="137"/>
        <end position="159"/>
    </location>
</feature>
<feature type="compositionally biased region" description="Basic residues" evidence="1">
    <location>
        <begin position="118"/>
        <end position="127"/>
    </location>
</feature>
<evidence type="ECO:0000313" key="4">
    <source>
        <dbReference type="Proteomes" id="UP000076096"/>
    </source>
</evidence>
<evidence type="ECO:0000313" key="3">
    <source>
        <dbReference type="EMBL" id="AMW11608.1"/>
    </source>
</evidence>
<evidence type="ECO:0000256" key="1">
    <source>
        <dbReference type="SAM" id="MobiDB-lite"/>
    </source>
</evidence>
<dbReference type="InterPro" id="IPR055849">
    <property type="entry name" value="DUF7426"/>
</dbReference>
<dbReference type="RefSeq" id="WP_062927923.1">
    <property type="nucleotide sequence ID" value="NZ_CP015098.1"/>
</dbReference>
<feature type="region of interest" description="Disordered" evidence="1">
    <location>
        <begin position="117"/>
        <end position="174"/>
    </location>
</feature>
<name>A0A143C2G0_9ACTN</name>
<sequence>MGGTFEALDDFLEEGLDLPVKRKDGEVRTYHIADPSAEAGVKIERITSYAARLAAGGTRPGTKVLDDDEEIDLYRLCLGDAYEPLLADVSWSMFKHVALTTMFWVTTDRDTALEYWRTRQHPGKAPRNRAERRQGRPGTSESAEASTTRSPASTSGTRAGSRRRSGRGRGRSGT</sequence>
<dbReference type="Pfam" id="PF24201">
    <property type="entry name" value="DUF7426"/>
    <property type="match status" value="1"/>
</dbReference>
<organism evidence="3 4">
    <name type="scientific">Streptomyces qaidamensis</name>
    <dbReference type="NCBI Taxonomy" id="1783515"/>
    <lineage>
        <taxon>Bacteria</taxon>
        <taxon>Bacillati</taxon>
        <taxon>Actinomycetota</taxon>
        <taxon>Actinomycetes</taxon>
        <taxon>Kitasatosporales</taxon>
        <taxon>Streptomycetaceae</taxon>
        <taxon>Streptomyces</taxon>
        <taxon>Streptomyces aurantiacus group</taxon>
    </lineage>
</organism>
<dbReference type="STRING" id="1783515.A4E84_20185"/>
<gene>
    <name evidence="3" type="ORF">A4E84_20185</name>
</gene>
<dbReference type="KEGG" id="stsi:A4E84_20185"/>
<keyword evidence="4" id="KW-1185">Reference proteome</keyword>
<accession>A0A143C2G0</accession>
<evidence type="ECO:0000259" key="2">
    <source>
        <dbReference type="Pfam" id="PF24201"/>
    </source>
</evidence>
<protein>
    <recommendedName>
        <fullName evidence="2">DUF7426 domain-containing protein</fullName>
    </recommendedName>
</protein>
<reference evidence="4" key="1">
    <citation type="submission" date="2016-04" db="EMBL/GenBank/DDBJ databases">
        <authorList>
            <person name="Zhang B."/>
        </authorList>
    </citation>
    <scope>NUCLEOTIDE SEQUENCE [LARGE SCALE GENOMIC DNA]</scope>
    <source>
        <strain evidence="4">S10</strain>
    </source>
</reference>
<dbReference type="AlphaFoldDB" id="A0A143C2G0"/>
<proteinExistence type="predicted"/>